<dbReference type="AlphaFoldDB" id="A0A0D2QXM1"/>
<keyword evidence="1" id="KW-0106">Calcium</keyword>
<dbReference type="STRING" id="29730.A0A0D2QXM1"/>
<dbReference type="eggNOG" id="KOG0028">
    <property type="taxonomic scope" value="Eukaryota"/>
</dbReference>
<dbReference type="PANTHER" id="PTHR47319">
    <property type="entry name" value="CALCIUM-BINDING PROTEIN KIC"/>
    <property type="match status" value="1"/>
</dbReference>
<feature type="domain" description="EF-hand" evidence="2">
    <location>
        <begin position="112"/>
        <end position="163"/>
    </location>
</feature>
<dbReference type="Proteomes" id="UP000032304">
    <property type="component" value="Chromosome 9"/>
</dbReference>
<reference evidence="3 4" key="1">
    <citation type="journal article" date="2012" name="Nature">
        <title>Repeated polyploidization of Gossypium genomes and the evolution of spinnable cotton fibres.</title>
        <authorList>
            <person name="Paterson A.H."/>
            <person name="Wendel J.F."/>
            <person name="Gundlach H."/>
            <person name="Guo H."/>
            <person name="Jenkins J."/>
            <person name="Jin D."/>
            <person name="Llewellyn D."/>
            <person name="Showmaker K.C."/>
            <person name="Shu S."/>
            <person name="Udall J."/>
            <person name="Yoo M.J."/>
            <person name="Byers R."/>
            <person name="Chen W."/>
            <person name="Doron-Faigenboim A."/>
            <person name="Duke M.V."/>
            <person name="Gong L."/>
            <person name="Grimwood J."/>
            <person name="Grover C."/>
            <person name="Grupp K."/>
            <person name="Hu G."/>
            <person name="Lee T.H."/>
            <person name="Li J."/>
            <person name="Lin L."/>
            <person name="Liu T."/>
            <person name="Marler B.S."/>
            <person name="Page J.T."/>
            <person name="Roberts A.W."/>
            <person name="Romanel E."/>
            <person name="Sanders W.S."/>
            <person name="Szadkowski E."/>
            <person name="Tan X."/>
            <person name="Tang H."/>
            <person name="Xu C."/>
            <person name="Wang J."/>
            <person name="Wang Z."/>
            <person name="Zhang D."/>
            <person name="Zhang L."/>
            <person name="Ashrafi H."/>
            <person name="Bedon F."/>
            <person name="Bowers J.E."/>
            <person name="Brubaker C.L."/>
            <person name="Chee P.W."/>
            <person name="Das S."/>
            <person name="Gingle A.R."/>
            <person name="Haigler C.H."/>
            <person name="Harker D."/>
            <person name="Hoffmann L.V."/>
            <person name="Hovav R."/>
            <person name="Jones D.C."/>
            <person name="Lemke C."/>
            <person name="Mansoor S."/>
            <person name="ur Rahman M."/>
            <person name="Rainville L.N."/>
            <person name="Rambani A."/>
            <person name="Reddy U.K."/>
            <person name="Rong J.K."/>
            <person name="Saranga Y."/>
            <person name="Scheffler B.E."/>
            <person name="Scheffler J.A."/>
            <person name="Stelly D.M."/>
            <person name="Triplett B.A."/>
            <person name="Van Deynze A."/>
            <person name="Vaslin M.F."/>
            <person name="Waghmare V.N."/>
            <person name="Walford S.A."/>
            <person name="Wright R.J."/>
            <person name="Zaki E.A."/>
            <person name="Zhang T."/>
            <person name="Dennis E.S."/>
            <person name="Mayer K.F."/>
            <person name="Peterson D.G."/>
            <person name="Rokhsar D.S."/>
            <person name="Wang X."/>
            <person name="Schmutz J."/>
        </authorList>
    </citation>
    <scope>NUCLEOTIDE SEQUENCE [LARGE SCALE GENOMIC DNA]</scope>
</reference>
<accession>A0A0D2QXM1</accession>
<sequence>MYISPMQLHGSRVLIVKFESCMKLTILIVLSSMVIHSFQEKEPSLYKSPSLSSSPLLHQPKPSPISVLFSSLLMEVVVDFEDYFPSMVESMGAEGFIMELCNGFRLLMDVERGLITFESLKRNSVVLGLNDLRDDEIVGMLSEGDLDGDGALNQVEFCILMFRLSPGLMYNNASKHWVDEYI</sequence>
<name>A0A0D2QXM1_GOSRA</name>
<dbReference type="GO" id="GO:0005509">
    <property type="term" value="F:calcium ion binding"/>
    <property type="evidence" value="ECO:0007669"/>
    <property type="project" value="InterPro"/>
</dbReference>
<evidence type="ECO:0000256" key="1">
    <source>
        <dbReference type="ARBA" id="ARBA00022837"/>
    </source>
</evidence>
<dbReference type="Gramene" id="KJB62682">
    <property type="protein sequence ID" value="KJB62682"/>
    <property type="gene ID" value="B456_009G429900"/>
</dbReference>
<organism evidence="3 4">
    <name type="scientific">Gossypium raimondii</name>
    <name type="common">Peruvian cotton</name>
    <name type="synonym">Gossypium klotzschianum subsp. raimondii</name>
    <dbReference type="NCBI Taxonomy" id="29730"/>
    <lineage>
        <taxon>Eukaryota</taxon>
        <taxon>Viridiplantae</taxon>
        <taxon>Streptophyta</taxon>
        <taxon>Embryophyta</taxon>
        <taxon>Tracheophyta</taxon>
        <taxon>Spermatophyta</taxon>
        <taxon>Magnoliopsida</taxon>
        <taxon>eudicotyledons</taxon>
        <taxon>Gunneridae</taxon>
        <taxon>Pentapetalae</taxon>
        <taxon>rosids</taxon>
        <taxon>malvids</taxon>
        <taxon>Malvales</taxon>
        <taxon>Malvaceae</taxon>
        <taxon>Malvoideae</taxon>
        <taxon>Gossypium</taxon>
    </lineage>
</organism>
<dbReference type="InterPro" id="IPR002048">
    <property type="entry name" value="EF_hand_dom"/>
</dbReference>
<protein>
    <recommendedName>
        <fullName evidence="2">EF-hand domain-containing protein</fullName>
    </recommendedName>
</protein>
<proteinExistence type="predicted"/>
<dbReference type="InterPro" id="IPR011992">
    <property type="entry name" value="EF-hand-dom_pair"/>
</dbReference>
<dbReference type="InterPro" id="IPR044205">
    <property type="entry name" value="KIC/PBP1/KRP1"/>
</dbReference>
<dbReference type="Gene3D" id="1.10.238.10">
    <property type="entry name" value="EF-hand"/>
    <property type="match status" value="1"/>
</dbReference>
<dbReference type="SUPFAM" id="SSF47473">
    <property type="entry name" value="EF-hand"/>
    <property type="match status" value="1"/>
</dbReference>
<evidence type="ECO:0000313" key="4">
    <source>
        <dbReference type="Proteomes" id="UP000032304"/>
    </source>
</evidence>
<dbReference type="InterPro" id="IPR018247">
    <property type="entry name" value="EF_Hand_1_Ca_BS"/>
</dbReference>
<keyword evidence="4" id="KW-1185">Reference proteome</keyword>
<dbReference type="EMBL" id="CM001748">
    <property type="protein sequence ID" value="KJB62682.1"/>
    <property type="molecule type" value="Genomic_DNA"/>
</dbReference>
<dbReference type="OMA" id="NNASKHW"/>
<evidence type="ECO:0000259" key="2">
    <source>
        <dbReference type="Pfam" id="PF13833"/>
    </source>
</evidence>
<dbReference type="Pfam" id="PF13833">
    <property type="entry name" value="EF-hand_8"/>
    <property type="match status" value="1"/>
</dbReference>
<evidence type="ECO:0000313" key="3">
    <source>
        <dbReference type="EMBL" id="KJB62682.1"/>
    </source>
</evidence>
<gene>
    <name evidence="3" type="ORF">B456_009G429900</name>
</gene>
<dbReference type="PANTHER" id="PTHR47319:SF2">
    <property type="entry name" value="CALCIUM-BINDING PROTEIN PBP1-LIKE"/>
    <property type="match status" value="1"/>
</dbReference>
<dbReference type="PROSITE" id="PS00018">
    <property type="entry name" value="EF_HAND_1"/>
    <property type="match status" value="1"/>
</dbReference>